<protein>
    <submittedName>
        <fullName evidence="3">Heparinase II/III-like protein</fullName>
    </submittedName>
</protein>
<accession>A0A1K1MXT2</accession>
<evidence type="ECO:0000259" key="2">
    <source>
        <dbReference type="Pfam" id="PF07940"/>
    </source>
</evidence>
<dbReference type="EMBL" id="FPJE01000004">
    <property type="protein sequence ID" value="SFW27984.1"/>
    <property type="molecule type" value="Genomic_DNA"/>
</dbReference>
<sequence length="657" mass="75793">MKHYSGICYPLVFTVILLTVFTPSTAQQQRNLLGSFLKDNTIRHITETNYTPYRKDSVTIYLKNLPAEIRKKIITEGEEAMRYDWPAIPATAYLDFKRTGDREVMQQYSRKRSASLKKLILAELLEDQGRFMDALVNGSWAICEQSTWVLSAHLPAQKGGAGIPNVNEPVIDLGAGEIANLLGWAYYFFRDDFATISPFLQKRIPQEIKSRIITPYLERDDFWWQAFKKDGFVNNWNPWCNYNVLISSLLLGPSLDEDTKYEVITKSMHSVDKFINYYKDDGACEEGPAYWDHAGGKMMEYLELLQKISSDKIYIGNQPLIANMGKYIMNAHIAGDWFVNFADSPARLNADAGIIYRYGNYLRDTDLKKFGAFIADQNNFFSEPLDHSLDRALHNLFNYNNIRNTPTEKENTLYLWYPQTQIAGGRTDKNAQKGFFFAAKGGYNDESHNHNDAGSFMLFHNGTPLLVDIGVETYTRKTFSSERYTIWTMQSDYHNLPRVNGTSQSFGKQYKAAAVDFENTRSGLRFTLDIASAYPIDAKCTSWKRTYHLQRSSAPELRIKDSFSLRSFRDYNTLHFITTLPPVTGKDGKIILKTEKNREVSLYFPQDTFDVTVEELPLEDPRLLRSWQQKQLYRIVLRAKEKTLQGNWKCIIKEEKL</sequence>
<dbReference type="Gene3D" id="2.70.98.70">
    <property type="match status" value="1"/>
</dbReference>
<feature type="domain" description="Heparinase II/III-like C-terminal" evidence="2">
    <location>
        <begin position="445"/>
        <end position="606"/>
    </location>
</feature>
<comment type="subcellular location">
    <subcellularLocation>
        <location evidence="1">Cell envelope</location>
    </subcellularLocation>
</comment>
<reference evidence="3 4" key="1">
    <citation type="submission" date="2016-11" db="EMBL/GenBank/DDBJ databases">
        <authorList>
            <person name="Jaros S."/>
            <person name="Januszkiewicz K."/>
            <person name="Wedrychowicz H."/>
        </authorList>
    </citation>
    <scope>NUCLEOTIDE SEQUENCE [LARGE SCALE GENOMIC DNA]</scope>
    <source>
        <strain evidence="3 4">CGMCC 1.12145</strain>
    </source>
</reference>
<dbReference type="OrthoDB" id="9793856at2"/>
<gene>
    <name evidence="3" type="ORF">SAMN02927921_00891</name>
</gene>
<organism evidence="3 4">
    <name type="scientific">Sinomicrobium oceani</name>
    <dbReference type="NCBI Taxonomy" id="1150368"/>
    <lineage>
        <taxon>Bacteria</taxon>
        <taxon>Pseudomonadati</taxon>
        <taxon>Bacteroidota</taxon>
        <taxon>Flavobacteriia</taxon>
        <taxon>Flavobacteriales</taxon>
        <taxon>Flavobacteriaceae</taxon>
        <taxon>Sinomicrobium</taxon>
    </lineage>
</organism>
<dbReference type="RefSeq" id="WP_083564792.1">
    <property type="nucleotide sequence ID" value="NZ_FPJE01000004.1"/>
</dbReference>
<dbReference type="GO" id="GO:0030313">
    <property type="term" value="C:cell envelope"/>
    <property type="evidence" value="ECO:0007669"/>
    <property type="project" value="UniProtKB-SubCell"/>
</dbReference>
<evidence type="ECO:0000313" key="4">
    <source>
        <dbReference type="Proteomes" id="UP000182248"/>
    </source>
</evidence>
<dbReference type="AlphaFoldDB" id="A0A1K1MXT2"/>
<dbReference type="PANTHER" id="PTHR38045">
    <property type="entry name" value="CHROMOSOME 1, WHOLE GENOME SHOTGUN SEQUENCE"/>
    <property type="match status" value="1"/>
</dbReference>
<dbReference type="STRING" id="1150368.SAMN02927921_00891"/>
<dbReference type="Pfam" id="PF07940">
    <property type="entry name" value="Hepar_II_III_C"/>
    <property type="match status" value="1"/>
</dbReference>
<dbReference type="Proteomes" id="UP000182248">
    <property type="component" value="Unassembled WGS sequence"/>
</dbReference>
<keyword evidence="4" id="KW-1185">Reference proteome</keyword>
<evidence type="ECO:0000313" key="3">
    <source>
        <dbReference type="EMBL" id="SFW27984.1"/>
    </source>
</evidence>
<evidence type="ECO:0000256" key="1">
    <source>
        <dbReference type="ARBA" id="ARBA00004196"/>
    </source>
</evidence>
<dbReference type="InterPro" id="IPR008929">
    <property type="entry name" value="Chondroitin_lyas"/>
</dbReference>
<dbReference type="PANTHER" id="PTHR38045:SF1">
    <property type="entry name" value="HEPARINASE II_III-LIKE PROTEIN"/>
    <property type="match status" value="1"/>
</dbReference>
<dbReference type="InterPro" id="IPR012480">
    <property type="entry name" value="Hepar_II_III_C"/>
</dbReference>
<name>A0A1K1MXT2_9FLAO</name>
<dbReference type="SUPFAM" id="SSF48230">
    <property type="entry name" value="Chondroitin AC/alginate lyase"/>
    <property type="match status" value="1"/>
</dbReference>
<dbReference type="GO" id="GO:0016829">
    <property type="term" value="F:lyase activity"/>
    <property type="evidence" value="ECO:0007669"/>
    <property type="project" value="InterPro"/>
</dbReference>
<dbReference type="Gene3D" id="1.50.10.100">
    <property type="entry name" value="Chondroitin AC/alginate lyase"/>
    <property type="match status" value="1"/>
</dbReference>
<proteinExistence type="predicted"/>